<evidence type="ECO:0000259" key="1">
    <source>
        <dbReference type="Pfam" id="PF06616"/>
    </source>
</evidence>
<dbReference type="RefSeq" id="WP_056963123.1">
    <property type="nucleotide sequence ID" value="NZ_AZEU01000106.1"/>
</dbReference>
<name>A0A0R1QP23_9LACO</name>
<accession>A0A0R1QP23</accession>
<dbReference type="InterPro" id="IPR041962">
    <property type="entry name" value="BsuBI/PstI_N_sf"/>
</dbReference>
<dbReference type="AlphaFoldDB" id="A0A0R1QP23"/>
<dbReference type="GO" id="GO:0003677">
    <property type="term" value="F:DNA binding"/>
    <property type="evidence" value="ECO:0007669"/>
    <property type="project" value="InterPro"/>
</dbReference>
<dbReference type="Gene3D" id="1.10.10.1820">
    <property type="entry name" value="BsuBI/PstI restriction endonuclease-like"/>
    <property type="match status" value="1"/>
</dbReference>
<dbReference type="PATRIC" id="fig|1423769.4.peg.470"/>
<evidence type="ECO:0000259" key="2">
    <source>
        <dbReference type="Pfam" id="PF17728"/>
    </source>
</evidence>
<evidence type="ECO:0000313" key="4">
    <source>
        <dbReference type="Proteomes" id="UP000051790"/>
    </source>
</evidence>
<dbReference type="InterPro" id="IPR041454">
    <property type="entry name" value="BsuBI/PstI_N"/>
</dbReference>
<dbReference type="Pfam" id="PF06616">
    <property type="entry name" value="BsuBI_PstI_RE"/>
    <property type="match status" value="1"/>
</dbReference>
<dbReference type="GO" id="GO:0000287">
    <property type="term" value="F:magnesium ion binding"/>
    <property type="evidence" value="ECO:0007669"/>
    <property type="project" value="InterPro"/>
</dbReference>
<dbReference type="Proteomes" id="UP000051790">
    <property type="component" value="Unassembled WGS sequence"/>
</dbReference>
<feature type="domain" description="BsuBI/PstI restriction endonuclease HTH" evidence="2">
    <location>
        <begin position="3"/>
        <end position="134"/>
    </location>
</feature>
<dbReference type="Gene3D" id="3.40.1350.80">
    <property type="match status" value="1"/>
</dbReference>
<feature type="domain" description="BsuBI/PstI restriction endonuclease" evidence="1">
    <location>
        <begin position="152"/>
        <end position="301"/>
    </location>
</feature>
<dbReference type="InterPro" id="IPR041963">
    <property type="entry name" value="BsuBI/PstI_C_sf"/>
</dbReference>
<evidence type="ECO:0008006" key="5">
    <source>
        <dbReference type="Google" id="ProtNLM"/>
    </source>
</evidence>
<comment type="caution">
    <text evidence="3">The sequence shown here is derived from an EMBL/GenBank/DDBJ whole genome shotgun (WGS) entry which is preliminary data.</text>
</comment>
<reference evidence="3 4" key="1">
    <citation type="journal article" date="2015" name="Genome Announc.">
        <title>Expanding the biotechnology potential of lactobacilli through comparative genomics of 213 strains and associated genera.</title>
        <authorList>
            <person name="Sun Z."/>
            <person name="Harris H.M."/>
            <person name="McCann A."/>
            <person name="Guo C."/>
            <person name="Argimon S."/>
            <person name="Zhang W."/>
            <person name="Yang X."/>
            <person name="Jeffery I.B."/>
            <person name="Cooney J.C."/>
            <person name="Kagawa T.F."/>
            <person name="Liu W."/>
            <person name="Song Y."/>
            <person name="Salvetti E."/>
            <person name="Wrobel A."/>
            <person name="Rasinkangas P."/>
            <person name="Parkhill J."/>
            <person name="Rea M.C."/>
            <person name="O'Sullivan O."/>
            <person name="Ritari J."/>
            <person name="Douillard F.P."/>
            <person name="Paul Ross R."/>
            <person name="Yang R."/>
            <person name="Briner A.E."/>
            <person name="Felis G.E."/>
            <person name="de Vos W.M."/>
            <person name="Barrangou R."/>
            <person name="Klaenhammer T.R."/>
            <person name="Caufield P.W."/>
            <person name="Cui Y."/>
            <person name="Zhang H."/>
            <person name="O'Toole P.W."/>
        </authorList>
    </citation>
    <scope>NUCLEOTIDE SEQUENCE [LARGE SCALE GENOMIC DNA]</scope>
    <source>
        <strain evidence="3 4">DSM 13343</strain>
    </source>
</reference>
<keyword evidence="4" id="KW-1185">Reference proteome</keyword>
<dbReference type="GO" id="GO:0009307">
    <property type="term" value="P:DNA restriction-modification system"/>
    <property type="evidence" value="ECO:0007669"/>
    <property type="project" value="InterPro"/>
</dbReference>
<dbReference type="InterPro" id="IPR009528">
    <property type="entry name" value="Restrct_endonuc_II_BsuBI_C"/>
</dbReference>
<dbReference type="EMBL" id="AZEU01000106">
    <property type="protein sequence ID" value="KRL46496.1"/>
    <property type="molecule type" value="Genomic_DNA"/>
</dbReference>
<protein>
    <recommendedName>
        <fullName evidence="5">Restriction endonuclease</fullName>
    </recommendedName>
</protein>
<proteinExistence type="predicted"/>
<dbReference type="GO" id="GO:0009036">
    <property type="term" value="F:type II site-specific deoxyribonuclease activity"/>
    <property type="evidence" value="ECO:0007669"/>
    <property type="project" value="InterPro"/>
</dbReference>
<gene>
    <name evidence="3" type="ORF">FD01_GL000440</name>
</gene>
<dbReference type="Pfam" id="PF17728">
    <property type="entry name" value="BsuBI_PstI_RE_N"/>
    <property type="match status" value="1"/>
</dbReference>
<organism evidence="3 4">
    <name type="scientific">Lacticaseibacillus manihotivorans DSM 13343 = JCM 12514</name>
    <dbReference type="NCBI Taxonomy" id="1423769"/>
    <lineage>
        <taxon>Bacteria</taxon>
        <taxon>Bacillati</taxon>
        <taxon>Bacillota</taxon>
        <taxon>Bacilli</taxon>
        <taxon>Lactobacillales</taxon>
        <taxon>Lactobacillaceae</taxon>
        <taxon>Lacticaseibacillus</taxon>
    </lineage>
</organism>
<dbReference type="OrthoDB" id="9798907at2"/>
<evidence type="ECO:0000313" key="3">
    <source>
        <dbReference type="EMBL" id="KRL46496.1"/>
    </source>
</evidence>
<sequence length="310" mass="35357">MGKLGDACQMLKDVGFAKSISEKSMAARFILAATKVTEDMSWSQATNYGVQIHEGLVFLNDEYHTNLKENTRESLRKQGPKKMATVGLARDNVSEGIATNSKNYRWFLSDDFFELVRHFDDESYAESLARFKATHLSRMSLQADKRKKAMIPVKYSDFEFELTPGKHNQLHKEILEQFAPRFAGGARLLYVGDTAEKDLKFEESALESLGFPMTMHDVIPDVVLFDEKRNWLFLIEAVSSVGPMSVDRVSRIKAEYTGKAGLVFVTAFQDWSVYKKFVGNIAWETEIWIADFPDHMIHMNGDRFMGPYSN</sequence>